<gene>
    <name evidence="9" type="ORF">C5167_000850</name>
</gene>
<dbReference type="EMBL" id="CM010723">
    <property type="protein sequence ID" value="RZC76680.1"/>
    <property type="molecule type" value="Genomic_DNA"/>
</dbReference>
<evidence type="ECO:0000313" key="10">
    <source>
        <dbReference type="Proteomes" id="UP000316621"/>
    </source>
</evidence>
<keyword evidence="3" id="KW-0813">Transport</keyword>
<dbReference type="Gene3D" id="1.10.10.2360">
    <property type="match status" value="1"/>
</dbReference>
<dbReference type="GO" id="GO:0044614">
    <property type="term" value="C:nuclear pore cytoplasmic filaments"/>
    <property type="evidence" value="ECO:0007669"/>
    <property type="project" value="TreeGrafter"/>
</dbReference>
<name>A0A4Y7KWD6_PAPSO</name>
<proteinExistence type="inferred from homology"/>
<dbReference type="GO" id="GO:0034398">
    <property type="term" value="P:telomere tethering at nuclear periphery"/>
    <property type="evidence" value="ECO:0007669"/>
    <property type="project" value="TreeGrafter"/>
</dbReference>
<keyword evidence="6" id="KW-0811">Translocation</keyword>
<dbReference type="Proteomes" id="UP000316621">
    <property type="component" value="Chromosome 9"/>
</dbReference>
<dbReference type="STRING" id="3469.A0A4Y7KWD6"/>
<dbReference type="GO" id="GO:0008139">
    <property type="term" value="F:nuclear localization sequence binding"/>
    <property type="evidence" value="ECO:0007669"/>
    <property type="project" value="TreeGrafter"/>
</dbReference>
<evidence type="ECO:0000256" key="6">
    <source>
        <dbReference type="ARBA" id="ARBA00023010"/>
    </source>
</evidence>
<evidence type="ECO:0000256" key="7">
    <source>
        <dbReference type="ARBA" id="ARBA00023132"/>
    </source>
</evidence>
<dbReference type="GO" id="GO:0017056">
    <property type="term" value="F:structural constituent of nuclear pore"/>
    <property type="evidence" value="ECO:0007669"/>
    <property type="project" value="TreeGrafter"/>
</dbReference>
<keyword evidence="4" id="KW-0509">mRNA transport</keyword>
<organism evidence="9 10">
    <name type="scientific">Papaver somniferum</name>
    <name type="common">Opium poppy</name>
    <dbReference type="NCBI Taxonomy" id="3469"/>
    <lineage>
        <taxon>Eukaryota</taxon>
        <taxon>Viridiplantae</taxon>
        <taxon>Streptophyta</taxon>
        <taxon>Embryophyta</taxon>
        <taxon>Tracheophyta</taxon>
        <taxon>Spermatophyta</taxon>
        <taxon>Magnoliopsida</taxon>
        <taxon>Ranunculales</taxon>
        <taxon>Papaveraceae</taxon>
        <taxon>Papaveroideae</taxon>
        <taxon>Papaver</taxon>
    </lineage>
</organism>
<dbReference type="InterPro" id="IPR037665">
    <property type="entry name" value="Nucleoporin_S59-like"/>
</dbReference>
<keyword evidence="10" id="KW-1185">Reference proteome</keyword>
<dbReference type="FunFam" id="1.10.10.2360:FF:000001">
    <property type="entry name" value="Nuclear pore complex protein Nup98-Nup96"/>
    <property type="match status" value="1"/>
</dbReference>
<accession>A0A4Y7KWD6</accession>
<evidence type="ECO:0000256" key="1">
    <source>
        <dbReference type="ARBA" id="ARBA00004567"/>
    </source>
</evidence>
<keyword evidence="8" id="KW-0539">Nucleus</keyword>
<evidence type="ECO:0000256" key="4">
    <source>
        <dbReference type="ARBA" id="ARBA00022816"/>
    </source>
</evidence>
<dbReference type="Gramene" id="RZC76680">
    <property type="protein sequence ID" value="RZC76680"/>
    <property type="gene ID" value="C5167_000850"/>
</dbReference>
<evidence type="ECO:0000256" key="3">
    <source>
        <dbReference type="ARBA" id="ARBA00022448"/>
    </source>
</evidence>
<evidence type="ECO:0000313" key="9">
    <source>
        <dbReference type="EMBL" id="RZC76680.1"/>
    </source>
</evidence>
<dbReference type="GO" id="GO:0006606">
    <property type="term" value="P:protein import into nucleus"/>
    <property type="evidence" value="ECO:0007669"/>
    <property type="project" value="TreeGrafter"/>
</dbReference>
<evidence type="ECO:0000256" key="8">
    <source>
        <dbReference type="ARBA" id="ARBA00023242"/>
    </source>
</evidence>
<dbReference type="GO" id="GO:0051028">
    <property type="term" value="P:mRNA transport"/>
    <property type="evidence" value="ECO:0007669"/>
    <property type="project" value="UniProtKB-KW"/>
</dbReference>
<comment type="subcellular location">
    <subcellularLocation>
        <location evidence="1">Nucleus</location>
        <location evidence="1">Nuclear pore complex</location>
    </subcellularLocation>
</comment>
<dbReference type="PANTHER" id="PTHR23198:SF19">
    <property type="entry name" value="NUCLEAR PORE COMPLEX PROTEIN NUP98A-LIKE ISOFORM X1"/>
    <property type="match status" value="1"/>
</dbReference>
<keyword evidence="7" id="KW-0906">Nuclear pore complex</keyword>
<protein>
    <submittedName>
        <fullName evidence="9">Uncharacterized protein</fullName>
    </submittedName>
</protein>
<dbReference type="GO" id="GO:0003723">
    <property type="term" value="F:RNA binding"/>
    <property type="evidence" value="ECO:0007669"/>
    <property type="project" value="TreeGrafter"/>
</dbReference>
<reference evidence="9 10" key="1">
    <citation type="journal article" date="2018" name="Science">
        <title>The opium poppy genome and morphinan production.</title>
        <authorList>
            <person name="Guo L."/>
            <person name="Winzer T."/>
            <person name="Yang X."/>
            <person name="Li Y."/>
            <person name="Ning Z."/>
            <person name="He Z."/>
            <person name="Teodor R."/>
            <person name="Lu Y."/>
            <person name="Bowser T.A."/>
            <person name="Graham I.A."/>
            <person name="Ye K."/>
        </authorList>
    </citation>
    <scope>NUCLEOTIDE SEQUENCE [LARGE SCALE GENOMIC DNA]</scope>
    <source>
        <strain evidence="10">cv. HN1</strain>
        <tissue evidence="9">Leaves</tissue>
    </source>
</reference>
<dbReference type="GO" id="GO:0000973">
    <property type="term" value="P:post-transcriptional tethering of RNA polymerase II gene DNA at nuclear periphery"/>
    <property type="evidence" value="ECO:0007669"/>
    <property type="project" value="TreeGrafter"/>
</dbReference>
<sequence>MMTIQQQLGGSKVVAYAPTSETDYTGARSSAKYESISGMTVYKEESHEELRWEDHQLGCKVLIVEWYVSELVCVHNDETEDDALGLNLVRVLFIILHVRIVQLLYCWLALNFSSGPYLPASTISDPVSDIPATTSAVRKMYMLHYSLYCLQSSPVAVVTTNDCVLSFSYYTHCNDYSNLVPSKSSKPTIFESPSPSTSLFASPSSPYSLFPLPPPPNSLLGSASLFGSPSPSTSLSGSPNAPISIFGSPSPPTTGLFSLRFLPNNFVSHHPVHLVMICVCMAAEQ</sequence>
<dbReference type="GO" id="GO:0006405">
    <property type="term" value="P:RNA export from nucleus"/>
    <property type="evidence" value="ECO:0007669"/>
    <property type="project" value="TreeGrafter"/>
</dbReference>
<evidence type="ECO:0000256" key="5">
    <source>
        <dbReference type="ARBA" id="ARBA00022927"/>
    </source>
</evidence>
<keyword evidence="5" id="KW-0653">Protein transport</keyword>
<dbReference type="PANTHER" id="PTHR23198">
    <property type="entry name" value="NUCLEOPORIN"/>
    <property type="match status" value="1"/>
</dbReference>
<dbReference type="AlphaFoldDB" id="A0A4Y7KWD6"/>
<comment type="similarity">
    <text evidence="2">Belongs to the nucleoporin GLFG family.</text>
</comment>
<evidence type="ECO:0000256" key="2">
    <source>
        <dbReference type="ARBA" id="ARBA00008926"/>
    </source>
</evidence>